<evidence type="ECO:0000313" key="2">
    <source>
        <dbReference type="Proteomes" id="UP000033930"/>
    </source>
</evidence>
<dbReference type="EMBL" id="LCAW01000017">
    <property type="protein sequence ID" value="KKR98462.1"/>
    <property type="molecule type" value="Genomic_DNA"/>
</dbReference>
<accession>A0A0G0YDR8</accession>
<organism evidence="1 2">
    <name type="scientific">Candidatus Uhrbacteria bacterium GW2011_GWC1_41_20</name>
    <dbReference type="NCBI Taxonomy" id="1618983"/>
    <lineage>
        <taxon>Bacteria</taxon>
        <taxon>Candidatus Uhriibacteriota</taxon>
    </lineage>
</organism>
<gene>
    <name evidence="1" type="ORF">UU50_C0017G0021</name>
</gene>
<reference evidence="1 2" key="1">
    <citation type="journal article" date="2015" name="Nature">
        <title>rRNA introns, odd ribosomes, and small enigmatic genomes across a large radiation of phyla.</title>
        <authorList>
            <person name="Brown C.T."/>
            <person name="Hug L.A."/>
            <person name="Thomas B.C."/>
            <person name="Sharon I."/>
            <person name="Castelle C.J."/>
            <person name="Singh A."/>
            <person name="Wilkins M.J."/>
            <person name="Williams K.H."/>
            <person name="Banfield J.F."/>
        </authorList>
    </citation>
    <scope>NUCLEOTIDE SEQUENCE [LARGE SCALE GENOMIC DNA]</scope>
</reference>
<dbReference type="AlphaFoldDB" id="A0A0G0YDR8"/>
<comment type="caution">
    <text evidence="1">The sequence shown here is derived from an EMBL/GenBank/DDBJ whole genome shotgun (WGS) entry which is preliminary data.</text>
</comment>
<evidence type="ECO:0000313" key="1">
    <source>
        <dbReference type="EMBL" id="KKR98462.1"/>
    </source>
</evidence>
<sequence>MEIITFLLNIVQTVISILSWPFKKIRNIMEIKKVSIKQEATHLQDVKGMSVNLGNGEKVQIKDVAIEQKAETLRGVTGMEFKATGNQEAKLENIDIKSPIGSVKISRGVTINKQINQ</sequence>
<proteinExistence type="predicted"/>
<name>A0A0G0YDR8_9BACT</name>
<protein>
    <submittedName>
        <fullName evidence="1">Uncharacterized protein</fullName>
    </submittedName>
</protein>
<dbReference type="Proteomes" id="UP000033930">
    <property type="component" value="Unassembled WGS sequence"/>
</dbReference>